<keyword evidence="1" id="KW-0472">Membrane</keyword>
<reference evidence="2 3" key="1">
    <citation type="submission" date="2019-10" db="EMBL/GenBank/DDBJ databases">
        <title>Complete genome sequencing of drug resistant plasmids in Kluyvera intermedia.</title>
        <authorList>
            <person name="Ke C."/>
            <person name="Jian S."/>
        </authorList>
    </citation>
    <scope>NUCLEOTIDE SEQUENCE [LARGE SCALE GENOMIC DNA]</scope>
    <source>
        <strain evidence="2 3">N2-1</strain>
    </source>
</reference>
<proteinExistence type="predicted"/>
<feature type="transmembrane region" description="Helical" evidence="1">
    <location>
        <begin position="318"/>
        <end position="340"/>
    </location>
</feature>
<evidence type="ECO:0000313" key="2">
    <source>
        <dbReference type="EMBL" id="QGH31064.1"/>
    </source>
</evidence>
<evidence type="ECO:0000313" key="3">
    <source>
        <dbReference type="Proteomes" id="UP000344450"/>
    </source>
</evidence>
<dbReference type="RefSeq" id="WP_153743457.1">
    <property type="nucleotide sequence ID" value="NZ_CP045843.1"/>
</dbReference>
<name>A0ABX6DRK5_KLUIN</name>
<feature type="transmembrane region" description="Helical" evidence="1">
    <location>
        <begin position="290"/>
        <end position="312"/>
    </location>
</feature>
<organism evidence="2 3">
    <name type="scientific">Kluyvera intermedia</name>
    <name type="common">Enterobacter intermedius</name>
    <dbReference type="NCBI Taxonomy" id="61648"/>
    <lineage>
        <taxon>Bacteria</taxon>
        <taxon>Pseudomonadati</taxon>
        <taxon>Pseudomonadota</taxon>
        <taxon>Gammaproteobacteria</taxon>
        <taxon>Enterobacterales</taxon>
        <taxon>Enterobacteriaceae</taxon>
        <taxon>Kluyvera</taxon>
    </lineage>
</organism>
<dbReference type="Proteomes" id="UP000344450">
    <property type="component" value="Chromosome"/>
</dbReference>
<feature type="transmembrane region" description="Helical" evidence="1">
    <location>
        <begin position="158"/>
        <end position="176"/>
    </location>
</feature>
<sequence length="492" mass="55589">MTINNKKNLHTRFYFLFIFIITLLFFTIIHPVTIISGDDWQNMAASRSIFPEWGGFNPIKVMPELSFPFSARVASTLIMPFGFDFLTSVMIITAILTATILTIFLYQTYLFIVEKFDVTSFSAKAATFIFFLCFFGLFKTKDNSNSSYLLWEINITCYYHYIYPALINSSFVLFLMRQNKGDNILKKDHALRNATICLVSYVCIFSSVFANIILCSYSGLMLLIGIYEHRLKLIDALKANLFHVFILLLWIMAVVFEGNGGRASQIESSNLQLVSTIQSVDRYLSSIDLFYFYTLLFGVVAALSISLSAYIFKKDKKIANEFICMAVLWLLSTIALLLICAKSSPSYAERPAAIFAFYLYPILISTSAIARMMQTNKLVFVSSIIAIFSMLNIATSTGTSLKESHNLNLNFHKAKLVGQHIIDQAQSAEANGARSVTIFVPKGNNYDNWPFPTYMGKRLSKTLKVNGLIENTIDIKIVPDSGLNEKYGIPFH</sequence>
<keyword evidence="3" id="KW-1185">Reference proteome</keyword>
<gene>
    <name evidence="2" type="ORF">GHC21_15925</name>
</gene>
<keyword evidence="1" id="KW-0812">Transmembrane</keyword>
<feature type="transmembrane region" description="Helical" evidence="1">
    <location>
        <begin position="85"/>
        <end position="106"/>
    </location>
</feature>
<dbReference type="GeneID" id="91973912"/>
<accession>A0ABX6DRK5</accession>
<feature type="transmembrane region" description="Helical" evidence="1">
    <location>
        <begin position="378"/>
        <end position="395"/>
    </location>
</feature>
<feature type="transmembrane region" description="Helical" evidence="1">
    <location>
        <begin position="118"/>
        <end position="138"/>
    </location>
</feature>
<dbReference type="EMBL" id="CP045845">
    <property type="protein sequence ID" value="QGH31064.1"/>
    <property type="molecule type" value="Genomic_DNA"/>
</dbReference>
<feature type="transmembrane region" description="Helical" evidence="1">
    <location>
        <begin position="352"/>
        <end position="372"/>
    </location>
</feature>
<feature type="transmembrane region" description="Helical" evidence="1">
    <location>
        <begin position="196"/>
        <end position="227"/>
    </location>
</feature>
<protein>
    <submittedName>
        <fullName evidence="2">Uncharacterized protein</fullName>
    </submittedName>
</protein>
<keyword evidence="1" id="KW-1133">Transmembrane helix</keyword>
<feature type="transmembrane region" description="Helical" evidence="1">
    <location>
        <begin position="12"/>
        <end position="35"/>
    </location>
</feature>
<evidence type="ECO:0000256" key="1">
    <source>
        <dbReference type="SAM" id="Phobius"/>
    </source>
</evidence>